<protein>
    <submittedName>
        <fullName evidence="1">Uncharacterized protein</fullName>
    </submittedName>
</protein>
<comment type="caution">
    <text evidence="1">The sequence shown here is derived from an EMBL/GenBank/DDBJ whole genome shotgun (WGS) entry which is preliminary data.</text>
</comment>
<organism evidence="1 2">
    <name type="scientific">Leptospira interrogans str. 2006001854</name>
    <dbReference type="NCBI Taxonomy" id="1001590"/>
    <lineage>
        <taxon>Bacteria</taxon>
        <taxon>Pseudomonadati</taxon>
        <taxon>Spirochaetota</taxon>
        <taxon>Spirochaetia</taxon>
        <taxon>Leptospirales</taxon>
        <taxon>Leptospiraceae</taxon>
        <taxon>Leptospira</taxon>
    </lineage>
</organism>
<gene>
    <name evidence="1" type="ORF">LEP1GSC037_0299</name>
</gene>
<dbReference type="Proteomes" id="UP000012128">
    <property type="component" value="Unassembled WGS sequence"/>
</dbReference>
<sequence>MTELLKLGSENRLKPFSGSTLAKFEYPKSTNFGSPLQLKSKSINKKILNLKYIKIPFFT</sequence>
<evidence type="ECO:0000313" key="2">
    <source>
        <dbReference type="Proteomes" id="UP000012128"/>
    </source>
</evidence>
<reference evidence="1 2" key="1">
    <citation type="submission" date="2013-01" db="EMBL/GenBank/DDBJ databases">
        <authorList>
            <person name="Harkins D.M."/>
            <person name="Durkin A.S."/>
            <person name="Brinkac L.M."/>
            <person name="Haft D.H."/>
            <person name="Selengut J.D."/>
            <person name="Sanka R."/>
            <person name="DePew J."/>
            <person name="Purushe J."/>
            <person name="Hospenthal D.R."/>
            <person name="Murray C.K."/>
            <person name="Pimentel G."/>
            <person name="Wasfy M."/>
            <person name="Parker T."/>
            <person name="Miller R.S."/>
            <person name="Vinetz J.M."/>
            <person name="Sutton G.G."/>
            <person name="Nierman W.C."/>
            <person name="Fouts D.E."/>
        </authorList>
    </citation>
    <scope>NUCLEOTIDE SEQUENCE [LARGE SCALE GENOMIC DNA]</scope>
    <source>
        <strain evidence="1 2">2006001854</strain>
    </source>
</reference>
<name>M6GNN1_LEPIR</name>
<dbReference type="AlphaFoldDB" id="M6GNN1"/>
<evidence type="ECO:0000313" key="1">
    <source>
        <dbReference type="EMBL" id="EMM84159.1"/>
    </source>
</evidence>
<accession>M6GNN1</accession>
<dbReference type="EMBL" id="AFLW02000029">
    <property type="protein sequence ID" value="EMM84159.1"/>
    <property type="molecule type" value="Genomic_DNA"/>
</dbReference>
<proteinExistence type="predicted"/>